<name>A0A3M0KHM6_HIRRU</name>
<dbReference type="AlphaFoldDB" id="A0A3M0KHM6"/>
<evidence type="ECO:0000313" key="3">
    <source>
        <dbReference type="Proteomes" id="UP000269221"/>
    </source>
</evidence>
<comment type="caution">
    <text evidence="2">The sequence shown here is derived from an EMBL/GenBank/DDBJ whole genome shotgun (WGS) entry which is preliminary data.</text>
</comment>
<proteinExistence type="predicted"/>
<evidence type="ECO:0000256" key="1">
    <source>
        <dbReference type="SAM" id="MobiDB-lite"/>
    </source>
</evidence>
<sequence length="148" mass="16286">MLEQLFWQDLRPHRVLTLKQPVPEGSVEVTHAAAAHEDLQPMEWTHNGEIHGEVHGELSPMGGIPEWSRGRTALHAASETMGDELTIIPIPISLHHWGKETEPRNSFMSEGSGMPMPPLLPMGTAEEEVHDESAAQPQSREPCLAGVP</sequence>
<evidence type="ECO:0000313" key="2">
    <source>
        <dbReference type="EMBL" id="RMC12111.1"/>
    </source>
</evidence>
<dbReference type="EMBL" id="QRBI01000107">
    <property type="protein sequence ID" value="RMC12111.1"/>
    <property type="molecule type" value="Genomic_DNA"/>
</dbReference>
<gene>
    <name evidence="2" type="ORF">DUI87_11246</name>
</gene>
<feature type="region of interest" description="Disordered" evidence="1">
    <location>
        <begin position="102"/>
        <end position="148"/>
    </location>
</feature>
<protein>
    <submittedName>
        <fullName evidence="2">Uncharacterized protein</fullName>
    </submittedName>
</protein>
<dbReference type="Proteomes" id="UP000269221">
    <property type="component" value="Unassembled WGS sequence"/>
</dbReference>
<accession>A0A3M0KHM6</accession>
<keyword evidence="3" id="KW-1185">Reference proteome</keyword>
<reference evidence="2 3" key="1">
    <citation type="submission" date="2018-07" db="EMBL/GenBank/DDBJ databases">
        <title>A high quality draft genome assembly of the barn swallow (H. rustica rustica).</title>
        <authorList>
            <person name="Formenti G."/>
            <person name="Chiara M."/>
            <person name="Poveda L."/>
            <person name="Francoijs K.-J."/>
            <person name="Bonisoli-Alquati A."/>
            <person name="Canova L."/>
            <person name="Gianfranceschi L."/>
            <person name="Horner D.S."/>
            <person name="Saino N."/>
        </authorList>
    </citation>
    <scope>NUCLEOTIDE SEQUENCE [LARGE SCALE GENOMIC DNA]</scope>
    <source>
        <strain evidence="2">Chelidonia</strain>
        <tissue evidence="2">Blood</tissue>
    </source>
</reference>
<organism evidence="2 3">
    <name type="scientific">Hirundo rustica rustica</name>
    <dbReference type="NCBI Taxonomy" id="333673"/>
    <lineage>
        <taxon>Eukaryota</taxon>
        <taxon>Metazoa</taxon>
        <taxon>Chordata</taxon>
        <taxon>Craniata</taxon>
        <taxon>Vertebrata</taxon>
        <taxon>Euteleostomi</taxon>
        <taxon>Archelosauria</taxon>
        <taxon>Archosauria</taxon>
        <taxon>Dinosauria</taxon>
        <taxon>Saurischia</taxon>
        <taxon>Theropoda</taxon>
        <taxon>Coelurosauria</taxon>
        <taxon>Aves</taxon>
        <taxon>Neognathae</taxon>
        <taxon>Neoaves</taxon>
        <taxon>Telluraves</taxon>
        <taxon>Australaves</taxon>
        <taxon>Passeriformes</taxon>
        <taxon>Sylvioidea</taxon>
        <taxon>Hirundinidae</taxon>
        <taxon>Hirundo</taxon>
    </lineage>
</organism>